<dbReference type="CDD" id="cd13836">
    <property type="entry name" value="IHF_B"/>
    <property type="match status" value="1"/>
</dbReference>
<evidence type="ECO:0000256" key="6">
    <source>
        <dbReference type="ARBA" id="ARBA00023163"/>
    </source>
</evidence>
<evidence type="ECO:0000256" key="7">
    <source>
        <dbReference type="ARBA" id="ARBA00023172"/>
    </source>
</evidence>
<dbReference type="InterPro" id="IPR005685">
    <property type="entry name" value="IHF_beta"/>
</dbReference>
<dbReference type="PRINTS" id="PR01727">
    <property type="entry name" value="DNABINDINGHU"/>
</dbReference>
<dbReference type="Gene3D" id="4.10.520.10">
    <property type="entry name" value="IHF-like DNA-binding proteins"/>
    <property type="match status" value="1"/>
</dbReference>
<dbReference type="GO" id="GO:0030527">
    <property type="term" value="F:structural constituent of chromatin"/>
    <property type="evidence" value="ECO:0007669"/>
    <property type="project" value="InterPro"/>
</dbReference>
<dbReference type="PROSITE" id="PS00045">
    <property type="entry name" value="HISTONE_LIKE"/>
    <property type="match status" value="1"/>
</dbReference>
<evidence type="ECO:0000256" key="2">
    <source>
        <dbReference type="ARBA" id="ARBA00018700"/>
    </source>
</evidence>
<dbReference type="PANTHER" id="PTHR33175">
    <property type="entry name" value="DNA-BINDING PROTEIN HU"/>
    <property type="match status" value="1"/>
</dbReference>
<comment type="similarity">
    <text evidence="1 8">Belongs to the bacterial histone-like protein family.</text>
</comment>
<comment type="function">
    <text evidence="9">This protein is one of the two subunits of integration host factor, a specific DNA-binding protein that functions in genetic recombination as well as in transcriptional and translational control.</text>
</comment>
<evidence type="ECO:0000256" key="3">
    <source>
        <dbReference type="ARBA" id="ARBA00022845"/>
    </source>
</evidence>
<dbReference type="NCBIfam" id="NF001222">
    <property type="entry name" value="PRK00199.1"/>
    <property type="match status" value="1"/>
</dbReference>
<protein>
    <recommendedName>
        <fullName evidence="2 9">Integration host factor subunit beta</fullName>
    </recommendedName>
</protein>
<keyword evidence="6 9" id="KW-0804">Transcription</keyword>
<reference evidence="11" key="1">
    <citation type="submission" date="2022-01" db="EMBL/GenBank/DDBJ databases">
        <authorList>
            <person name="Karlyshev A.V."/>
            <person name="Jaspars M."/>
        </authorList>
    </citation>
    <scope>NUCLEOTIDE SEQUENCE</scope>
    <source>
        <strain evidence="11">AGSA3-2</strain>
    </source>
</reference>
<feature type="region of interest" description="Disordered" evidence="10">
    <location>
        <begin position="93"/>
        <end position="128"/>
    </location>
</feature>
<evidence type="ECO:0000256" key="10">
    <source>
        <dbReference type="SAM" id="MobiDB-lite"/>
    </source>
</evidence>
<feature type="compositionally biased region" description="Basic residues" evidence="10">
    <location>
        <begin position="114"/>
        <end position="128"/>
    </location>
</feature>
<dbReference type="GO" id="GO:0005829">
    <property type="term" value="C:cytosol"/>
    <property type="evidence" value="ECO:0007669"/>
    <property type="project" value="TreeGrafter"/>
</dbReference>
<dbReference type="InterPro" id="IPR000119">
    <property type="entry name" value="Hist_DNA-bd"/>
</dbReference>
<keyword evidence="3 9" id="KW-0810">Translation regulation</keyword>
<evidence type="ECO:0000256" key="4">
    <source>
        <dbReference type="ARBA" id="ARBA00023015"/>
    </source>
</evidence>
<dbReference type="InterPro" id="IPR010992">
    <property type="entry name" value="IHF-like_DNA-bd_dom_sf"/>
</dbReference>
<comment type="subunit">
    <text evidence="9">Heterodimer of an alpha and a beta chain.</text>
</comment>
<dbReference type="GO" id="GO:0005694">
    <property type="term" value="C:chromosome"/>
    <property type="evidence" value="ECO:0007669"/>
    <property type="project" value="InterPro"/>
</dbReference>
<evidence type="ECO:0000313" key="11">
    <source>
        <dbReference type="EMBL" id="MCE7507849.1"/>
    </source>
</evidence>
<dbReference type="GeneID" id="94687380"/>
<dbReference type="GO" id="GO:0006417">
    <property type="term" value="P:regulation of translation"/>
    <property type="evidence" value="ECO:0007669"/>
    <property type="project" value="UniProtKB-KW"/>
</dbReference>
<gene>
    <name evidence="11" type="primary">ihfB</name>
    <name evidence="11" type="ORF">LZG35_04320</name>
</gene>
<name>A0A9Q3W2M3_9GAMM</name>
<keyword evidence="4 9" id="KW-0805">Transcription regulation</keyword>
<dbReference type="AlphaFoldDB" id="A0A9Q3W2M3"/>
<dbReference type="SUPFAM" id="SSF47729">
    <property type="entry name" value="IHF-like DNA-binding proteins"/>
    <property type="match status" value="1"/>
</dbReference>
<evidence type="ECO:0000256" key="8">
    <source>
        <dbReference type="RuleBase" id="RU003939"/>
    </source>
</evidence>
<dbReference type="PANTHER" id="PTHR33175:SF5">
    <property type="entry name" value="INTEGRATION HOST FACTOR SUBUNIT BETA"/>
    <property type="match status" value="1"/>
</dbReference>
<keyword evidence="7 9" id="KW-0233">DNA recombination</keyword>
<dbReference type="KEGG" id="axe:P40_13800"/>
<dbReference type="InterPro" id="IPR020816">
    <property type="entry name" value="Histone-like_DNA-bd_CS"/>
</dbReference>
<organism evidence="11 12">
    <name type="scientific">Alloalcanivorax xenomutans</name>
    <dbReference type="NCBI Taxonomy" id="1094342"/>
    <lineage>
        <taxon>Bacteria</taxon>
        <taxon>Pseudomonadati</taxon>
        <taxon>Pseudomonadota</taxon>
        <taxon>Gammaproteobacteria</taxon>
        <taxon>Oceanospirillales</taxon>
        <taxon>Alcanivoracaceae</taxon>
        <taxon>Alloalcanivorax</taxon>
    </lineage>
</organism>
<dbReference type="Pfam" id="PF00216">
    <property type="entry name" value="Bac_DNA_binding"/>
    <property type="match status" value="1"/>
</dbReference>
<accession>A0A9Q3W2M3</accession>
<feature type="compositionally biased region" description="Basic and acidic residues" evidence="10">
    <location>
        <begin position="93"/>
        <end position="113"/>
    </location>
</feature>
<dbReference type="SMART" id="SM00411">
    <property type="entry name" value="BHL"/>
    <property type="match status" value="1"/>
</dbReference>
<keyword evidence="5 9" id="KW-0238">DNA-binding</keyword>
<dbReference type="NCBIfam" id="TIGR00988">
    <property type="entry name" value="hip"/>
    <property type="match status" value="1"/>
</dbReference>
<dbReference type="EMBL" id="JAJVKT010000004">
    <property type="protein sequence ID" value="MCE7507849.1"/>
    <property type="molecule type" value="Genomic_DNA"/>
</dbReference>
<dbReference type="Proteomes" id="UP001107961">
    <property type="component" value="Unassembled WGS sequence"/>
</dbReference>
<comment type="caution">
    <text evidence="11">The sequence shown here is derived from an EMBL/GenBank/DDBJ whole genome shotgun (WGS) entry which is preliminary data.</text>
</comment>
<dbReference type="GO" id="GO:0006310">
    <property type="term" value="P:DNA recombination"/>
    <property type="evidence" value="ECO:0007669"/>
    <property type="project" value="UniProtKB-KW"/>
</dbReference>
<evidence type="ECO:0000256" key="1">
    <source>
        <dbReference type="ARBA" id="ARBA00010529"/>
    </source>
</evidence>
<proteinExistence type="inferred from homology"/>
<dbReference type="GO" id="GO:0003677">
    <property type="term" value="F:DNA binding"/>
    <property type="evidence" value="ECO:0007669"/>
    <property type="project" value="UniProtKB-KW"/>
</dbReference>
<evidence type="ECO:0000313" key="12">
    <source>
        <dbReference type="Proteomes" id="UP001107961"/>
    </source>
</evidence>
<evidence type="ECO:0000256" key="5">
    <source>
        <dbReference type="ARBA" id="ARBA00023125"/>
    </source>
</evidence>
<dbReference type="GO" id="GO:0006355">
    <property type="term" value="P:regulation of DNA-templated transcription"/>
    <property type="evidence" value="ECO:0007669"/>
    <property type="project" value="InterPro"/>
</dbReference>
<sequence length="128" mass="14331">MASALTKSKLIARIARTYTSNDLSTKDVELAIKALIDYMADAMVEGERIEIRGFGSFSLHFRAPRVGRNPKTGASVELQGKYVPHFKCGKDLRERVNRAMQDDDGGDHNEHRSERRHHASHSAKAIRG</sequence>
<evidence type="ECO:0000256" key="9">
    <source>
        <dbReference type="RuleBase" id="RU003941"/>
    </source>
</evidence>
<keyword evidence="12" id="KW-1185">Reference proteome</keyword>
<dbReference type="RefSeq" id="WP_014995307.1">
    <property type="nucleotide sequence ID" value="NZ_CBDDTQ010000005.1"/>
</dbReference>